<sequence length="53" mass="5978">MSPIVRRQTTRKGRQGVLRDRKAGMIAIRWPGREAMDIGWTRNTPARGSRTGA</sequence>
<dbReference type="AlphaFoldDB" id="W9V2A9"/>
<gene>
    <name evidence="1" type="ORF">D779_3525</name>
</gene>
<name>W9V2A9_9GAMM</name>
<evidence type="ECO:0000313" key="1">
    <source>
        <dbReference type="EMBL" id="EXJ13633.1"/>
    </source>
</evidence>
<protein>
    <submittedName>
        <fullName evidence="1">Uncharacterized protein</fullName>
    </submittedName>
</protein>
<reference evidence="1 2" key="1">
    <citation type="submission" date="2012-11" db="EMBL/GenBank/DDBJ databases">
        <title>Genome assembly of Thiorhodococcus sp. AK35.</title>
        <authorList>
            <person name="Nupur N."/>
            <person name="Khatri I."/>
            <person name="Subramanian S."/>
            <person name="Pinnaka A."/>
        </authorList>
    </citation>
    <scope>NUCLEOTIDE SEQUENCE [LARGE SCALE GENOMIC DNA]</scope>
    <source>
        <strain evidence="1 2">AK35</strain>
    </source>
</reference>
<organism evidence="1 2">
    <name type="scientific">Imhoffiella purpurea</name>
    <dbReference type="NCBI Taxonomy" id="1249627"/>
    <lineage>
        <taxon>Bacteria</taxon>
        <taxon>Pseudomonadati</taxon>
        <taxon>Pseudomonadota</taxon>
        <taxon>Gammaproteobacteria</taxon>
        <taxon>Chromatiales</taxon>
        <taxon>Chromatiaceae</taxon>
        <taxon>Imhoffiella</taxon>
    </lineage>
</organism>
<evidence type="ECO:0000313" key="2">
    <source>
        <dbReference type="Proteomes" id="UP000019460"/>
    </source>
</evidence>
<accession>W9V2A9</accession>
<comment type="caution">
    <text evidence="1">The sequence shown here is derived from an EMBL/GenBank/DDBJ whole genome shotgun (WGS) entry which is preliminary data.</text>
</comment>
<proteinExistence type="predicted"/>
<keyword evidence="2" id="KW-1185">Reference proteome</keyword>
<dbReference type="EMBL" id="AONC01000062">
    <property type="protein sequence ID" value="EXJ13633.1"/>
    <property type="molecule type" value="Genomic_DNA"/>
</dbReference>
<dbReference type="Proteomes" id="UP000019460">
    <property type="component" value="Unassembled WGS sequence"/>
</dbReference>